<gene>
    <name evidence="6" type="ORF">AKK44_03065</name>
</gene>
<dbReference type="Pfam" id="PF00753">
    <property type="entry name" value="Lactamase_B"/>
    <property type="match status" value="1"/>
</dbReference>
<dbReference type="RefSeq" id="WP_054278466.1">
    <property type="nucleotide sequence ID" value="NZ_LHQM01000010.1"/>
</dbReference>
<name>A0A0P6SK09_9STRE</name>
<evidence type="ECO:0000256" key="3">
    <source>
        <dbReference type="ARBA" id="ARBA00022801"/>
    </source>
</evidence>
<dbReference type="GO" id="GO:0046872">
    <property type="term" value="F:metal ion binding"/>
    <property type="evidence" value="ECO:0007669"/>
    <property type="project" value="UniProtKB-KW"/>
</dbReference>
<evidence type="ECO:0000256" key="1">
    <source>
        <dbReference type="ARBA" id="ARBA00001947"/>
    </source>
</evidence>
<feature type="domain" description="Metallo-beta-lactamase" evidence="5">
    <location>
        <begin position="12"/>
        <end position="194"/>
    </location>
</feature>
<comment type="caution">
    <text evidence="6">The sequence shown here is derived from an EMBL/GenBank/DDBJ whole genome shotgun (WGS) entry which is preliminary data.</text>
</comment>
<comment type="cofactor">
    <cofactor evidence="1">
        <name>Zn(2+)</name>
        <dbReference type="ChEBI" id="CHEBI:29105"/>
    </cofactor>
</comment>
<dbReference type="GO" id="GO:0016787">
    <property type="term" value="F:hydrolase activity"/>
    <property type="evidence" value="ECO:0007669"/>
    <property type="project" value="UniProtKB-KW"/>
</dbReference>
<organism evidence="6 7">
    <name type="scientific">Streptococcus phocae</name>
    <dbReference type="NCBI Taxonomy" id="119224"/>
    <lineage>
        <taxon>Bacteria</taxon>
        <taxon>Bacillati</taxon>
        <taxon>Bacillota</taxon>
        <taxon>Bacilli</taxon>
        <taxon>Lactobacillales</taxon>
        <taxon>Streptococcaceae</taxon>
        <taxon>Streptococcus</taxon>
    </lineage>
</organism>
<dbReference type="CDD" id="cd06262">
    <property type="entry name" value="metallo-hydrolase-like_MBL-fold"/>
    <property type="match status" value="1"/>
</dbReference>
<dbReference type="PATRIC" id="fig|119224.3.peg.133"/>
<dbReference type="AlphaFoldDB" id="A0A0P6SK09"/>
<dbReference type="EMBL" id="LHQM01000010">
    <property type="protein sequence ID" value="KPJ22648.1"/>
    <property type="molecule type" value="Genomic_DNA"/>
</dbReference>
<evidence type="ECO:0000256" key="2">
    <source>
        <dbReference type="ARBA" id="ARBA00022723"/>
    </source>
</evidence>
<dbReference type="PANTHER" id="PTHR46233">
    <property type="entry name" value="HYDROXYACYLGLUTATHIONE HYDROLASE GLOC"/>
    <property type="match status" value="1"/>
</dbReference>
<reference evidence="6 7" key="1">
    <citation type="submission" date="2015-08" db="EMBL/GenBank/DDBJ databases">
        <title>Genome sequence of Streptococcus phocae subsp. phocae ATCC 51973T isolated from liver specimen obtained from seal.</title>
        <authorList>
            <person name="Avendano-Herrera R."/>
        </authorList>
    </citation>
    <scope>NUCLEOTIDE SEQUENCE [LARGE SCALE GENOMIC DNA]</scope>
    <source>
        <strain evidence="6 7">ATCC 51973</strain>
    </source>
</reference>
<evidence type="ECO:0000256" key="4">
    <source>
        <dbReference type="ARBA" id="ARBA00022833"/>
    </source>
</evidence>
<accession>A0A0P6SK09</accession>
<sequence length="211" mass="23470">MELLTLTNPVAGENTYLLTNDKATLVVDPGSNGPAIIAKLRSLDKPVAAILLTHTHYDHIMSLELVREAFQNPPVYVAKEEAEWLYLPEYNLSGLMRHADLPDIICQPAEETFDYQVPYHIAGFDFSVLATPGHSAGGVSFVFPDEELVLTGDTLFRGSIGRTDLPTGNYEQLIRSIKEQLLVLPNHYRLYPGHGPSTTISHEKNTNPFLR</sequence>
<dbReference type="SUPFAM" id="SSF56281">
    <property type="entry name" value="Metallo-hydrolase/oxidoreductase"/>
    <property type="match status" value="1"/>
</dbReference>
<keyword evidence="7" id="KW-1185">Reference proteome</keyword>
<dbReference type="SMART" id="SM00849">
    <property type="entry name" value="Lactamase_B"/>
    <property type="match status" value="1"/>
</dbReference>
<evidence type="ECO:0000313" key="7">
    <source>
        <dbReference type="Proteomes" id="UP000049578"/>
    </source>
</evidence>
<evidence type="ECO:0000313" key="6">
    <source>
        <dbReference type="EMBL" id="KPJ22648.1"/>
    </source>
</evidence>
<proteinExistence type="predicted"/>
<keyword evidence="3 6" id="KW-0378">Hydrolase</keyword>
<dbReference type="STRING" id="119224.AKK44_03065"/>
<dbReference type="Gene3D" id="3.60.15.10">
    <property type="entry name" value="Ribonuclease Z/Hydroxyacylglutathione hydrolase-like"/>
    <property type="match status" value="1"/>
</dbReference>
<dbReference type="InterPro" id="IPR001279">
    <property type="entry name" value="Metallo-B-lactamas"/>
</dbReference>
<protein>
    <submittedName>
        <fullName evidence="6">Hydrolase</fullName>
    </submittedName>
</protein>
<dbReference type="InterPro" id="IPR051453">
    <property type="entry name" value="MBL_Glyoxalase_II"/>
</dbReference>
<dbReference type="Proteomes" id="UP000049578">
    <property type="component" value="Unassembled WGS sequence"/>
</dbReference>
<dbReference type="PANTHER" id="PTHR46233:SF3">
    <property type="entry name" value="HYDROXYACYLGLUTATHIONE HYDROLASE GLOC"/>
    <property type="match status" value="1"/>
</dbReference>
<keyword evidence="2" id="KW-0479">Metal-binding</keyword>
<dbReference type="InterPro" id="IPR036866">
    <property type="entry name" value="RibonucZ/Hydroxyglut_hydro"/>
</dbReference>
<evidence type="ECO:0000259" key="5">
    <source>
        <dbReference type="SMART" id="SM00849"/>
    </source>
</evidence>
<keyword evidence="4" id="KW-0862">Zinc</keyword>